<name>A0A4Q9N5E9_9APHY</name>
<dbReference type="Proteomes" id="UP000292957">
    <property type="component" value="Unassembled WGS sequence"/>
</dbReference>
<organism evidence="1">
    <name type="scientific">Dichomitus squalens</name>
    <dbReference type="NCBI Taxonomy" id="114155"/>
    <lineage>
        <taxon>Eukaryota</taxon>
        <taxon>Fungi</taxon>
        <taxon>Dikarya</taxon>
        <taxon>Basidiomycota</taxon>
        <taxon>Agaricomycotina</taxon>
        <taxon>Agaricomycetes</taxon>
        <taxon>Polyporales</taxon>
        <taxon>Polyporaceae</taxon>
        <taxon>Dichomitus</taxon>
    </lineage>
</organism>
<dbReference type="AlphaFoldDB" id="A0A4Q9N5E9"/>
<reference evidence="1" key="1">
    <citation type="submission" date="2019-01" db="EMBL/GenBank/DDBJ databases">
        <title>Draft genome sequences of three monokaryotic isolates of the white-rot basidiomycete fungus Dichomitus squalens.</title>
        <authorList>
            <consortium name="DOE Joint Genome Institute"/>
            <person name="Lopez S.C."/>
            <person name="Andreopoulos B."/>
            <person name="Pangilinan J."/>
            <person name="Lipzen A."/>
            <person name="Riley R."/>
            <person name="Ahrendt S."/>
            <person name="Ng V."/>
            <person name="Barry K."/>
            <person name="Daum C."/>
            <person name="Grigoriev I.V."/>
            <person name="Hilden K.S."/>
            <person name="Makela M.R."/>
            <person name="de Vries R.P."/>
        </authorList>
    </citation>
    <scope>NUCLEOTIDE SEQUENCE [LARGE SCALE GENOMIC DNA]</scope>
    <source>
        <strain evidence="1">OM18370.1</strain>
    </source>
</reference>
<evidence type="ECO:0000313" key="1">
    <source>
        <dbReference type="EMBL" id="TBU35257.1"/>
    </source>
</evidence>
<sequence length="84" mass="9553">MAAMHTTSHERSRHYATTRSGARSRYHGTILELGYLDWSCPYFECVIATAARNRYAMSHALSHVSTCMVCKSPRSVLHTLVHDR</sequence>
<protein>
    <submittedName>
        <fullName evidence="1">Uncharacterized protein</fullName>
    </submittedName>
</protein>
<gene>
    <name evidence="1" type="ORF">BD311DRAFT_745840</name>
</gene>
<accession>A0A4Q9N5E9</accession>
<dbReference type="EMBL" id="ML143387">
    <property type="protein sequence ID" value="TBU35257.1"/>
    <property type="molecule type" value="Genomic_DNA"/>
</dbReference>
<proteinExistence type="predicted"/>